<evidence type="ECO:0000259" key="6">
    <source>
        <dbReference type="PROSITE" id="PS51387"/>
    </source>
</evidence>
<dbReference type="PROSITE" id="PS51387">
    <property type="entry name" value="FAD_PCMH"/>
    <property type="match status" value="1"/>
</dbReference>
<keyword evidence="3" id="KW-0274">FAD</keyword>
<keyword evidence="4" id="KW-0560">Oxidoreductase</keyword>
<dbReference type="Pfam" id="PF08031">
    <property type="entry name" value="BBE"/>
    <property type="match status" value="1"/>
</dbReference>
<dbReference type="OMA" id="MVKWKVN"/>
<dbReference type="Pfam" id="PF01565">
    <property type="entry name" value="FAD_binding_4"/>
    <property type="match status" value="1"/>
</dbReference>
<feature type="domain" description="FAD-binding PCMH-type" evidence="6">
    <location>
        <begin position="60"/>
        <end position="233"/>
    </location>
</feature>
<keyword evidence="2" id="KW-0285">Flavoprotein</keyword>
<dbReference type="GO" id="GO:0071949">
    <property type="term" value="F:FAD binding"/>
    <property type="evidence" value="ECO:0007669"/>
    <property type="project" value="InterPro"/>
</dbReference>
<feature type="signal peptide" evidence="5">
    <location>
        <begin position="1"/>
        <end position="16"/>
    </location>
</feature>
<dbReference type="Gene3D" id="3.40.462.20">
    <property type="match status" value="1"/>
</dbReference>
<dbReference type="EMBL" id="CP069029">
    <property type="protein sequence ID" value="QRC97108.1"/>
    <property type="molecule type" value="Genomic_DNA"/>
</dbReference>
<evidence type="ECO:0000256" key="1">
    <source>
        <dbReference type="ARBA" id="ARBA00005466"/>
    </source>
</evidence>
<keyword evidence="5" id="KW-0732">Signal</keyword>
<organism evidence="7 8">
    <name type="scientific">Phaeosphaeria nodorum (strain SN15 / ATCC MYA-4574 / FGSC 10173)</name>
    <name type="common">Glume blotch fungus</name>
    <name type="synonym">Parastagonospora nodorum</name>
    <dbReference type="NCBI Taxonomy" id="321614"/>
    <lineage>
        <taxon>Eukaryota</taxon>
        <taxon>Fungi</taxon>
        <taxon>Dikarya</taxon>
        <taxon>Ascomycota</taxon>
        <taxon>Pezizomycotina</taxon>
        <taxon>Dothideomycetes</taxon>
        <taxon>Pleosporomycetidae</taxon>
        <taxon>Pleosporales</taxon>
        <taxon>Pleosporineae</taxon>
        <taxon>Phaeosphaeriaceae</taxon>
        <taxon>Parastagonospora</taxon>
    </lineage>
</organism>
<dbReference type="InterPro" id="IPR016169">
    <property type="entry name" value="FAD-bd_PCMH_sub2"/>
</dbReference>
<dbReference type="PANTHER" id="PTHR42973:SF15">
    <property type="entry name" value="FAD-BINDING PCMH-TYPE DOMAIN-CONTAINING PROTEIN"/>
    <property type="match status" value="1"/>
</dbReference>
<dbReference type="VEuPathDB" id="FungiDB:JI435_140070"/>
<dbReference type="InterPro" id="IPR006094">
    <property type="entry name" value="Oxid_FAD_bind_N"/>
</dbReference>
<feature type="chain" id="PRO_5034940218" description="FAD-binding PCMH-type domain-containing protein" evidence="5">
    <location>
        <begin position="17"/>
        <end position="505"/>
    </location>
</feature>
<dbReference type="Gene3D" id="3.30.465.10">
    <property type="match status" value="1"/>
</dbReference>
<proteinExistence type="inferred from homology"/>
<dbReference type="OrthoDB" id="407275at2759"/>
<accession>A0A7U2I063</accession>
<dbReference type="AlphaFoldDB" id="A0A7U2I063"/>
<evidence type="ECO:0000313" key="7">
    <source>
        <dbReference type="EMBL" id="QRC97108.1"/>
    </source>
</evidence>
<keyword evidence="8" id="KW-1185">Reference proteome</keyword>
<gene>
    <name evidence="7" type="ORF">JI435_140070</name>
</gene>
<comment type="similarity">
    <text evidence="1">Belongs to the oxygen-dependent FAD-linked oxidoreductase family.</text>
</comment>
<dbReference type="InterPro" id="IPR016166">
    <property type="entry name" value="FAD-bd_PCMH"/>
</dbReference>
<evidence type="ECO:0000256" key="3">
    <source>
        <dbReference type="ARBA" id="ARBA00022827"/>
    </source>
</evidence>
<dbReference type="Proteomes" id="UP000663193">
    <property type="component" value="Chromosome 7"/>
</dbReference>
<dbReference type="InterPro" id="IPR036318">
    <property type="entry name" value="FAD-bd_PCMH-like_sf"/>
</dbReference>
<evidence type="ECO:0000256" key="4">
    <source>
        <dbReference type="ARBA" id="ARBA00023002"/>
    </source>
</evidence>
<dbReference type="SUPFAM" id="SSF56176">
    <property type="entry name" value="FAD-binding/transporter-associated domain-like"/>
    <property type="match status" value="1"/>
</dbReference>
<dbReference type="InterPro" id="IPR050416">
    <property type="entry name" value="FAD-linked_Oxidoreductase"/>
</dbReference>
<protein>
    <recommendedName>
        <fullName evidence="6">FAD-binding PCMH-type domain-containing protein</fullName>
    </recommendedName>
</protein>
<dbReference type="InterPro" id="IPR012951">
    <property type="entry name" value="BBE"/>
</dbReference>
<evidence type="ECO:0000313" key="8">
    <source>
        <dbReference type="Proteomes" id="UP000663193"/>
    </source>
</evidence>
<evidence type="ECO:0000256" key="5">
    <source>
        <dbReference type="SAM" id="SignalP"/>
    </source>
</evidence>
<dbReference type="RefSeq" id="XP_001804206.1">
    <property type="nucleotide sequence ID" value="XM_001804154.1"/>
</dbReference>
<reference evidence="8" key="1">
    <citation type="journal article" date="2021" name="BMC Genomics">
        <title>Chromosome-level genome assembly and manually-curated proteome of model necrotroph Parastagonospora nodorum Sn15 reveals a genome-wide trove of candidate effector homologs, and redundancy of virulence-related functions within an accessory chromosome.</title>
        <authorList>
            <person name="Bertazzoni S."/>
            <person name="Jones D.A.B."/>
            <person name="Phan H.T."/>
            <person name="Tan K.-C."/>
            <person name="Hane J.K."/>
        </authorList>
    </citation>
    <scope>NUCLEOTIDE SEQUENCE [LARGE SCALE GENOMIC DNA]</scope>
    <source>
        <strain evidence="8">SN15 / ATCC MYA-4574 / FGSC 10173)</strain>
    </source>
</reference>
<dbReference type="GO" id="GO:0016491">
    <property type="term" value="F:oxidoreductase activity"/>
    <property type="evidence" value="ECO:0007669"/>
    <property type="project" value="UniProtKB-KW"/>
</dbReference>
<evidence type="ECO:0000256" key="2">
    <source>
        <dbReference type="ARBA" id="ARBA00022630"/>
    </source>
</evidence>
<dbReference type="KEGG" id="pno:SNOG_14007"/>
<name>A0A7U2I063_PHANO</name>
<dbReference type="PANTHER" id="PTHR42973">
    <property type="entry name" value="BINDING OXIDOREDUCTASE, PUTATIVE (AFU_ORTHOLOGUE AFUA_1G17690)-RELATED"/>
    <property type="match status" value="1"/>
</dbReference>
<sequence>MVCPLVLVLIVSRVLGHSIDHSIAQQYQTLQDCLISKGVPTTLNSSSDWNSLTTAYNLRLQYTPVAVTIPTTPEHVSDSITCAAASGIKVQPRSGGHSYGSYSLGGKNGSLVVDLQKFNEITLDKSTNIIKVGSGVRLGNLGLAVFNQGHAALPHGTFPGVGIGGHYTHGGFGYSSRKWGLALDTILAMDVVLSNGTQIHTSRTSHADMFFALRGAADSFGIITTFYLQTSPAPVSVTSYVATFSSQLNASSAASSILLQLQSFALTSPLMNRDITLEVYMSVYGKFEVRGWFFGEEDHFTRTVLPAMLSTLPVPDNTTIRTRGWLDALNDIAEGEPLAEPLSGYHNHQTFYTKSVVTREAEPLTRAALESFFAEVGRGLGKVPFGSYISLYGGRDSQINVPDVGDAAFGLRDSLWVFQNIGSSANMLPPFSPDIKAYVNGLNAALTDAQPGGEFLAYPNYLDPELSPAEAHRLYFGKETYEKLLGLKEKVDPKKVFWNPQAVGN</sequence>